<gene>
    <name evidence="1" type="ORF">Y1Q_0016078</name>
</gene>
<accession>A0A151P155</accession>
<comment type="caution">
    <text evidence="1">The sequence shown here is derived from an EMBL/GenBank/DDBJ whole genome shotgun (WGS) entry which is preliminary data.</text>
</comment>
<organism evidence="1 2">
    <name type="scientific">Alligator mississippiensis</name>
    <name type="common">American alligator</name>
    <dbReference type="NCBI Taxonomy" id="8496"/>
    <lineage>
        <taxon>Eukaryota</taxon>
        <taxon>Metazoa</taxon>
        <taxon>Chordata</taxon>
        <taxon>Craniata</taxon>
        <taxon>Vertebrata</taxon>
        <taxon>Euteleostomi</taxon>
        <taxon>Archelosauria</taxon>
        <taxon>Archosauria</taxon>
        <taxon>Crocodylia</taxon>
        <taxon>Alligatoridae</taxon>
        <taxon>Alligatorinae</taxon>
        <taxon>Alligator</taxon>
    </lineage>
</organism>
<evidence type="ECO:0000313" key="2">
    <source>
        <dbReference type="Proteomes" id="UP000050525"/>
    </source>
</evidence>
<keyword evidence="2" id="KW-1185">Reference proteome</keyword>
<sequence length="141" mass="15465">MHTSVLPLQVELELLDQVLEGGSGHAEAIQPLLVVPSILDKVASVVRPDTVGLEAQEYKSGPSSGIVEPLIGFPGGSSYVMFTFTPSDVGLIFHVAKMTHAQSEILALEGDKSWVEHTEFIKEVFPNTEKRVQYRVYTELN</sequence>
<evidence type="ECO:0000313" key="1">
    <source>
        <dbReference type="EMBL" id="KYO42836.1"/>
    </source>
</evidence>
<dbReference type="Proteomes" id="UP000050525">
    <property type="component" value="Unassembled WGS sequence"/>
</dbReference>
<dbReference type="EMBL" id="AKHW03001345">
    <property type="protein sequence ID" value="KYO42836.1"/>
    <property type="molecule type" value="Genomic_DNA"/>
</dbReference>
<reference evidence="1 2" key="1">
    <citation type="journal article" date="2012" name="Genome Biol.">
        <title>Sequencing three crocodilian genomes to illuminate the evolution of archosaurs and amniotes.</title>
        <authorList>
            <person name="St John J.A."/>
            <person name="Braun E.L."/>
            <person name="Isberg S.R."/>
            <person name="Miles L.G."/>
            <person name="Chong A.Y."/>
            <person name="Gongora J."/>
            <person name="Dalzell P."/>
            <person name="Moran C."/>
            <person name="Bed'hom B."/>
            <person name="Abzhanov A."/>
            <person name="Burgess S.C."/>
            <person name="Cooksey A.M."/>
            <person name="Castoe T.A."/>
            <person name="Crawford N.G."/>
            <person name="Densmore L.D."/>
            <person name="Drew J.C."/>
            <person name="Edwards S.V."/>
            <person name="Faircloth B.C."/>
            <person name="Fujita M.K."/>
            <person name="Greenwold M.J."/>
            <person name="Hoffmann F.G."/>
            <person name="Howard J.M."/>
            <person name="Iguchi T."/>
            <person name="Janes D.E."/>
            <person name="Khan S.Y."/>
            <person name="Kohno S."/>
            <person name="de Koning A.J."/>
            <person name="Lance S.L."/>
            <person name="McCarthy F.M."/>
            <person name="McCormack J.E."/>
            <person name="Merchant M.E."/>
            <person name="Peterson D.G."/>
            <person name="Pollock D.D."/>
            <person name="Pourmand N."/>
            <person name="Raney B.J."/>
            <person name="Roessler K.A."/>
            <person name="Sanford J.R."/>
            <person name="Sawyer R.H."/>
            <person name="Schmidt C.J."/>
            <person name="Triplett E.W."/>
            <person name="Tuberville T.D."/>
            <person name="Venegas-Anaya M."/>
            <person name="Howard J.T."/>
            <person name="Jarvis E.D."/>
            <person name="Guillette L.J.Jr."/>
            <person name="Glenn T.C."/>
            <person name="Green R.E."/>
            <person name="Ray D.A."/>
        </authorList>
    </citation>
    <scope>NUCLEOTIDE SEQUENCE [LARGE SCALE GENOMIC DNA]</scope>
    <source>
        <strain evidence="1">KSC_2009_1</strain>
    </source>
</reference>
<protein>
    <submittedName>
        <fullName evidence="1">Uncharacterized protein</fullName>
    </submittedName>
</protein>
<name>A0A151P155_ALLMI</name>
<proteinExistence type="predicted"/>
<dbReference type="AlphaFoldDB" id="A0A151P155"/>